<dbReference type="PANTHER" id="PTHR13558:SF1">
    <property type="entry name" value="TRANSMEMBRANE PROTEIN 134"/>
    <property type="match status" value="1"/>
</dbReference>
<keyword evidence="4 7" id="KW-1133">Transmembrane helix</keyword>
<keyword evidence="5 7" id="KW-0472">Membrane</keyword>
<evidence type="ECO:0000256" key="3">
    <source>
        <dbReference type="ARBA" id="ARBA00022692"/>
    </source>
</evidence>
<comment type="caution">
    <text evidence="8">The sequence shown here is derived from an EMBL/GenBank/DDBJ whole genome shotgun (WGS) entry which is preliminary data.</text>
</comment>
<dbReference type="InterPro" id="IPR008590">
    <property type="entry name" value="TMEM_230/134"/>
</dbReference>
<comment type="similarity">
    <text evidence="2">Belongs to the TMEM134/TMEM230 family.</text>
</comment>
<feature type="transmembrane region" description="Helical" evidence="7">
    <location>
        <begin position="175"/>
        <end position="198"/>
    </location>
</feature>
<evidence type="ECO:0000313" key="9">
    <source>
        <dbReference type="Proteomes" id="UP000318571"/>
    </source>
</evidence>
<name>A0A553NXG1_TIGCA</name>
<sequence>MSSFFAAKKPLHQFSIDDAFDIPEEEGEEDEEEEEDGHDPHGSALDSAPIIRNGVQFARYTEVRHPDLEARWSADKTPNAAEHGGHGGTTLLTSHHADTGSLVASAASNSGGGRDGGYYEGRNCAYKYWWLHPKVRANWKVVLAAATLLVLGLGLVIAGMVAYCIESLAGVQGAVFIIAGLICFIPGAYHLGYVYLAVKGKRGFDFNQLPLFNN</sequence>
<evidence type="ECO:0000256" key="4">
    <source>
        <dbReference type="ARBA" id="ARBA00022989"/>
    </source>
</evidence>
<feature type="compositionally biased region" description="Acidic residues" evidence="6">
    <location>
        <begin position="18"/>
        <end position="37"/>
    </location>
</feature>
<feature type="transmembrane region" description="Helical" evidence="7">
    <location>
        <begin position="141"/>
        <end position="163"/>
    </location>
</feature>
<organism evidence="8 9">
    <name type="scientific">Tigriopus californicus</name>
    <name type="common">Marine copepod</name>
    <dbReference type="NCBI Taxonomy" id="6832"/>
    <lineage>
        <taxon>Eukaryota</taxon>
        <taxon>Metazoa</taxon>
        <taxon>Ecdysozoa</taxon>
        <taxon>Arthropoda</taxon>
        <taxon>Crustacea</taxon>
        <taxon>Multicrustacea</taxon>
        <taxon>Hexanauplia</taxon>
        <taxon>Copepoda</taxon>
        <taxon>Harpacticoida</taxon>
        <taxon>Harpacticidae</taxon>
        <taxon>Tigriopus</taxon>
    </lineage>
</organism>
<dbReference type="PANTHER" id="PTHR13558">
    <property type="entry name" value="TRANSMEMBRANE PROTEIN 134"/>
    <property type="match status" value="1"/>
</dbReference>
<dbReference type="Proteomes" id="UP000318571">
    <property type="component" value="Chromosome 9"/>
</dbReference>
<protein>
    <recommendedName>
        <fullName evidence="10">Transmembrane protein 134</fullName>
    </recommendedName>
</protein>
<evidence type="ECO:0000256" key="1">
    <source>
        <dbReference type="ARBA" id="ARBA00004141"/>
    </source>
</evidence>
<evidence type="ECO:0000256" key="2">
    <source>
        <dbReference type="ARBA" id="ARBA00007743"/>
    </source>
</evidence>
<reference evidence="8 9" key="1">
    <citation type="journal article" date="2018" name="Nat. Ecol. Evol.">
        <title>Genomic signatures of mitonuclear coevolution across populations of Tigriopus californicus.</title>
        <authorList>
            <person name="Barreto F.S."/>
            <person name="Watson E.T."/>
            <person name="Lima T.G."/>
            <person name="Willett C.S."/>
            <person name="Edmands S."/>
            <person name="Li W."/>
            <person name="Burton R.S."/>
        </authorList>
    </citation>
    <scope>NUCLEOTIDE SEQUENCE [LARGE SCALE GENOMIC DNA]</scope>
    <source>
        <strain evidence="8 9">San Diego</strain>
    </source>
</reference>
<keyword evidence="9" id="KW-1185">Reference proteome</keyword>
<proteinExistence type="inferred from homology"/>
<evidence type="ECO:0000256" key="7">
    <source>
        <dbReference type="SAM" id="Phobius"/>
    </source>
</evidence>
<dbReference type="EMBL" id="VCGU01000009">
    <property type="protein sequence ID" value="TRY70123.1"/>
    <property type="molecule type" value="Genomic_DNA"/>
</dbReference>
<comment type="subcellular location">
    <subcellularLocation>
        <location evidence="1">Membrane</location>
        <topology evidence="1">Multi-pass membrane protein</topology>
    </subcellularLocation>
</comment>
<dbReference type="Pfam" id="PF05915">
    <property type="entry name" value="TMEM_230_134"/>
    <property type="match status" value="1"/>
</dbReference>
<accession>A0A553NXG1</accession>
<dbReference type="InterPro" id="IPR039714">
    <property type="entry name" value="TMEM134"/>
</dbReference>
<evidence type="ECO:0000256" key="6">
    <source>
        <dbReference type="SAM" id="MobiDB-lite"/>
    </source>
</evidence>
<evidence type="ECO:0008006" key="10">
    <source>
        <dbReference type="Google" id="ProtNLM"/>
    </source>
</evidence>
<keyword evidence="3 7" id="KW-0812">Transmembrane</keyword>
<evidence type="ECO:0000313" key="8">
    <source>
        <dbReference type="EMBL" id="TRY70123.1"/>
    </source>
</evidence>
<dbReference type="OrthoDB" id="10048380at2759"/>
<dbReference type="AlphaFoldDB" id="A0A553NXG1"/>
<dbReference type="GO" id="GO:0016020">
    <property type="term" value="C:membrane"/>
    <property type="evidence" value="ECO:0007669"/>
    <property type="project" value="UniProtKB-SubCell"/>
</dbReference>
<gene>
    <name evidence="8" type="ORF">TCAL_10015</name>
</gene>
<evidence type="ECO:0000256" key="5">
    <source>
        <dbReference type="ARBA" id="ARBA00023136"/>
    </source>
</evidence>
<feature type="region of interest" description="Disordered" evidence="6">
    <location>
        <begin position="15"/>
        <end position="47"/>
    </location>
</feature>